<dbReference type="AlphaFoldDB" id="A0A927GJK3"/>
<dbReference type="Pfam" id="PF09346">
    <property type="entry name" value="SMI1_KNR4"/>
    <property type="match status" value="1"/>
</dbReference>
<dbReference type="EMBL" id="JACXAD010000012">
    <property type="protein sequence ID" value="MBD2768578.1"/>
    <property type="molecule type" value="Genomic_DNA"/>
</dbReference>
<comment type="caution">
    <text evidence="2">The sequence shown here is derived from an EMBL/GenBank/DDBJ whole genome shotgun (WGS) entry which is preliminary data.</text>
</comment>
<protein>
    <recommendedName>
        <fullName evidence="1">Knr4/Smi1-like domain-containing protein</fullName>
    </recommendedName>
</protein>
<reference evidence="2" key="1">
    <citation type="submission" date="2020-09" db="EMBL/GenBank/DDBJ databases">
        <authorList>
            <person name="Kim M.K."/>
        </authorList>
    </citation>
    <scope>NUCLEOTIDE SEQUENCE</scope>
    <source>
        <strain evidence="2">BT664</strain>
    </source>
</reference>
<accession>A0A927GJK3</accession>
<evidence type="ECO:0000259" key="1">
    <source>
        <dbReference type="Pfam" id="PF09346"/>
    </source>
</evidence>
<feature type="domain" description="Knr4/Smi1-like" evidence="1">
    <location>
        <begin position="29"/>
        <end position="148"/>
    </location>
</feature>
<keyword evidence="3" id="KW-1185">Reference proteome</keyword>
<evidence type="ECO:0000313" key="2">
    <source>
        <dbReference type="EMBL" id="MBD2768578.1"/>
    </source>
</evidence>
<dbReference type="SUPFAM" id="SSF160631">
    <property type="entry name" value="SMI1/KNR4-like"/>
    <property type="match status" value="1"/>
</dbReference>
<name>A0A927GJK3_9BACT</name>
<dbReference type="InterPro" id="IPR037883">
    <property type="entry name" value="Knr4/Smi1-like_sf"/>
</dbReference>
<proteinExistence type="predicted"/>
<dbReference type="Proteomes" id="UP000612233">
    <property type="component" value="Unassembled WGS sequence"/>
</dbReference>
<sequence length="163" mass="19312">MIDSSLPTVLNHLSLYWKERSIFSSFNTVEFIKHFEDENGVKLPEDISCFYSLLDGMPSIYPHDTDEEGFSFKELAMMHIKRGNYKIWDGQEFQTIHVNVLPFCDYMQLSWEYAFVFPWSTDSQYIVCIMPTTDSLTPLCDRLSTFLNHYMDDDDVIYNYKME</sequence>
<dbReference type="InterPro" id="IPR018958">
    <property type="entry name" value="Knr4/Smi1-like_dom"/>
</dbReference>
<evidence type="ECO:0000313" key="3">
    <source>
        <dbReference type="Proteomes" id="UP000612233"/>
    </source>
</evidence>
<dbReference type="RefSeq" id="WP_191005395.1">
    <property type="nucleotide sequence ID" value="NZ_JACXAD010000012.1"/>
</dbReference>
<gene>
    <name evidence="2" type="ORF">IC235_11840</name>
</gene>
<organism evidence="2 3">
    <name type="scientific">Hymenobacter montanus</name>
    <dbReference type="NCBI Taxonomy" id="2771359"/>
    <lineage>
        <taxon>Bacteria</taxon>
        <taxon>Pseudomonadati</taxon>
        <taxon>Bacteroidota</taxon>
        <taxon>Cytophagia</taxon>
        <taxon>Cytophagales</taxon>
        <taxon>Hymenobacteraceae</taxon>
        <taxon>Hymenobacter</taxon>
    </lineage>
</organism>